<dbReference type="AlphaFoldDB" id="A0A6G1H6H1"/>
<protein>
    <submittedName>
        <fullName evidence="2">Uncharacterized protein</fullName>
    </submittedName>
</protein>
<accession>A0A6G1H6H1</accession>
<gene>
    <name evidence="2" type="ORF">K402DRAFT_19331</name>
</gene>
<keyword evidence="3" id="KW-1185">Reference proteome</keyword>
<reference evidence="2" key="1">
    <citation type="journal article" date="2020" name="Stud. Mycol.">
        <title>101 Dothideomycetes genomes: a test case for predicting lifestyles and emergence of pathogens.</title>
        <authorList>
            <person name="Haridas S."/>
            <person name="Albert R."/>
            <person name="Binder M."/>
            <person name="Bloem J."/>
            <person name="Labutti K."/>
            <person name="Salamov A."/>
            <person name="Andreopoulos B."/>
            <person name="Baker S."/>
            <person name="Barry K."/>
            <person name="Bills G."/>
            <person name="Bluhm B."/>
            <person name="Cannon C."/>
            <person name="Castanera R."/>
            <person name="Culley D."/>
            <person name="Daum C."/>
            <person name="Ezra D."/>
            <person name="Gonzalez J."/>
            <person name="Henrissat B."/>
            <person name="Kuo A."/>
            <person name="Liang C."/>
            <person name="Lipzen A."/>
            <person name="Lutzoni F."/>
            <person name="Magnuson J."/>
            <person name="Mondo S."/>
            <person name="Nolan M."/>
            <person name="Ohm R."/>
            <person name="Pangilinan J."/>
            <person name="Park H.-J."/>
            <person name="Ramirez L."/>
            <person name="Alfaro M."/>
            <person name="Sun H."/>
            <person name="Tritt A."/>
            <person name="Yoshinaga Y."/>
            <person name="Zwiers L.-H."/>
            <person name="Turgeon B."/>
            <person name="Goodwin S."/>
            <person name="Spatafora J."/>
            <person name="Crous P."/>
            <person name="Grigoriev I."/>
        </authorList>
    </citation>
    <scope>NUCLEOTIDE SEQUENCE</scope>
    <source>
        <strain evidence="2">CBS 113979</strain>
    </source>
</reference>
<feature type="region of interest" description="Disordered" evidence="1">
    <location>
        <begin position="67"/>
        <end position="92"/>
    </location>
</feature>
<evidence type="ECO:0000313" key="2">
    <source>
        <dbReference type="EMBL" id="KAF1988755.1"/>
    </source>
</evidence>
<evidence type="ECO:0000256" key="1">
    <source>
        <dbReference type="SAM" id="MobiDB-lite"/>
    </source>
</evidence>
<proteinExistence type="predicted"/>
<feature type="compositionally biased region" description="Basic and acidic residues" evidence="1">
    <location>
        <begin position="67"/>
        <end position="81"/>
    </location>
</feature>
<organism evidence="2 3">
    <name type="scientific">Aulographum hederae CBS 113979</name>
    <dbReference type="NCBI Taxonomy" id="1176131"/>
    <lineage>
        <taxon>Eukaryota</taxon>
        <taxon>Fungi</taxon>
        <taxon>Dikarya</taxon>
        <taxon>Ascomycota</taxon>
        <taxon>Pezizomycotina</taxon>
        <taxon>Dothideomycetes</taxon>
        <taxon>Pleosporomycetidae</taxon>
        <taxon>Aulographales</taxon>
        <taxon>Aulographaceae</taxon>
    </lineage>
</organism>
<dbReference type="Proteomes" id="UP000800041">
    <property type="component" value="Unassembled WGS sequence"/>
</dbReference>
<evidence type="ECO:0000313" key="3">
    <source>
        <dbReference type="Proteomes" id="UP000800041"/>
    </source>
</evidence>
<name>A0A6G1H6H1_9PEZI</name>
<sequence length="191" mass="21560">MARCTTSVLNTIHDSLEDSSTAMKAAPAILFLDKNVQGKQDQILGRIVGSTDFLTMRLDDCVKLFSSRRDDDRPGPTREESGQEDGGNLGFPRRMLDIEESAAETVAMRHNHAHGLVIRNLERGRETLEDYQRRHVGHESSNLVALLIRRFKKRFDLKREQFADSFGAMIDVFMSGRSLEVDRLGRVVGTI</sequence>
<dbReference type="EMBL" id="ML977147">
    <property type="protein sequence ID" value="KAF1988755.1"/>
    <property type="molecule type" value="Genomic_DNA"/>
</dbReference>